<comment type="subcellular location">
    <subcellularLocation>
        <location evidence="1">Secreted</location>
    </subcellularLocation>
</comment>
<feature type="domain" description="Granulins" evidence="6">
    <location>
        <begin position="418"/>
        <end position="431"/>
    </location>
</feature>
<comment type="similarity">
    <text evidence="2">Belongs to the granulin family.</text>
</comment>
<dbReference type="SMART" id="SM00277">
    <property type="entry name" value="GRAN"/>
    <property type="match status" value="13"/>
</dbReference>
<name>A0A210QT25_MIZYE</name>
<feature type="domain" description="Granulins" evidence="6">
    <location>
        <begin position="856"/>
        <end position="869"/>
    </location>
</feature>
<evidence type="ECO:0000256" key="2">
    <source>
        <dbReference type="ARBA" id="ARBA00010093"/>
    </source>
</evidence>
<dbReference type="GO" id="GO:0005576">
    <property type="term" value="C:extracellular region"/>
    <property type="evidence" value="ECO:0007669"/>
    <property type="project" value="UniProtKB-SubCell"/>
</dbReference>
<proteinExistence type="inferred from homology"/>
<dbReference type="Pfam" id="PF00396">
    <property type="entry name" value="Granulin"/>
    <property type="match status" value="13"/>
</dbReference>
<dbReference type="EMBL" id="NEDP02002051">
    <property type="protein sequence ID" value="OWF51884.1"/>
    <property type="molecule type" value="Genomic_DNA"/>
</dbReference>
<feature type="domain" description="Granulins" evidence="6">
    <location>
        <begin position="576"/>
        <end position="589"/>
    </location>
</feature>
<feature type="domain" description="Granulins" evidence="6">
    <location>
        <begin position="777"/>
        <end position="790"/>
    </location>
</feature>
<protein>
    <submittedName>
        <fullName evidence="7">Granulin</fullName>
    </submittedName>
</protein>
<evidence type="ECO:0000259" key="6">
    <source>
        <dbReference type="PROSITE" id="PS00799"/>
    </source>
</evidence>
<keyword evidence="5" id="KW-1133">Transmembrane helix</keyword>
<dbReference type="PROSITE" id="PS00799">
    <property type="entry name" value="GRANULINS"/>
    <property type="match status" value="11"/>
</dbReference>
<keyword evidence="5" id="KW-0472">Membrane</keyword>
<evidence type="ECO:0000256" key="1">
    <source>
        <dbReference type="ARBA" id="ARBA00004613"/>
    </source>
</evidence>
<dbReference type="PANTHER" id="PTHR12274">
    <property type="entry name" value="GRANULIN"/>
    <property type="match status" value="1"/>
</dbReference>
<feature type="domain" description="Granulins" evidence="6">
    <location>
        <begin position="326"/>
        <end position="339"/>
    </location>
</feature>
<dbReference type="SUPFAM" id="SSF57277">
    <property type="entry name" value="Granulin repeat"/>
    <property type="match status" value="10"/>
</dbReference>
<accession>A0A210QT25</accession>
<sequence>MIIRWERARNYAASYWYIKAPCKAEVKLNRCLSTSESNSVLSKMYMKALFLVLALSLVSGNVLYFKPHTQQDEIVMEFDEDRDDSLDVIVHDLVEDPESRVPPKEEPAISEQPFNGVMCPGGMSECPDDTTCCILASGRYGCCPYPEAVCCSDMKHCCRQGYTCDLTKGCCVQGDSFMPLMTKLPAFQLQLTGHQNENTASPKVLEGSMIADAVEICPGGDQSCASGYSCCMNTNGTYSCCGYSPAHCCDDKVHCCPASYKCLSSGLCEDKNGFQLPWTRKVEATALKVKANIVCPDKSQCTEGKTCCMKGVNIYGCCPLRNAVCCTDKKHCCPYGYKCGPKIGTCMQGYHVTDLSMETNLDQSDELTPDHKVAVKETVLSTNIVCPDGQSECKTGQTCCREESGRYGCCPIPQAVCCADMKHCCPEGKQCDTGAGTCTGGNGLSMEWLEKTESRPVAVLSDVICPDGKSECPSGNTCCLVGEDKYGCCPRPNAVCCADMKHCCPEGKQCDTGAGTCTGGNGLSMEWLEKTESRPVAVLSDVICPDGKSECPSGNTCCLVGEDKYGCCPRPNAVCCADMKHCCPEGKQCDTGAGTCTGGNGLSMDWLEKTEGRPVAVLSDVICPDGKSECPSGNTCCLVGEDKYGCCPRPNAECCADKKHCCPQGYECETGQGKCTKGDHVIDWLEKSPSSIVTKSPGGVCCGDNSGHCCPAGYTCNVQEQNCRKDGQVIEFTKVNTISVQNVVCPDKKSECPTGNTCCLGVGDRYGCCPLPNAVCCADGKHCCPENTKCDTGAGKCIRGNGLSMDWLEKTESRPVATLSGVVCPDGKSECPSGSTCCLVGENKYGCCPQPNAVCCADGKHCCPENTKCDTGAGKCIRGNGLSMDWLEKTESRPVATLSGVVCPDGKSECPSGSTCCLVGENKYGCCPQPNAVCCADGKHCCPENTKCDTGAGKCIRGNGLSMDWLEKTESRPVATLSGVVCPDGKSECPSGSTCCLVGENKYGCCPQPNAVCCTDGKHCCPENTKCDTGAGKCIRGTGLSMDWLEKTESRPVASLSGVVFPDGKSDEICPGGKSTCPLDSTCCLTVDGAYGCCPRRKAVCCEDRKHCCPENTKCDTTEGKCVSGNSLSMDWLETSESVLIENKSPSAAVIVAANSDIKTSLTSIDCPGGGSCPDSNTCCKDSTGKEGCCPYAKVKLFTD</sequence>
<dbReference type="InterPro" id="IPR039036">
    <property type="entry name" value="Granulin_fam"/>
</dbReference>
<evidence type="ECO:0000256" key="3">
    <source>
        <dbReference type="ARBA" id="ARBA00022525"/>
    </source>
</evidence>
<evidence type="ECO:0000256" key="5">
    <source>
        <dbReference type="SAM" id="Phobius"/>
    </source>
</evidence>
<feature type="transmembrane region" description="Helical" evidence="5">
    <location>
        <begin position="48"/>
        <end position="65"/>
    </location>
</feature>
<keyword evidence="3" id="KW-0964">Secreted</keyword>
<dbReference type="Proteomes" id="UP000242188">
    <property type="component" value="Unassembled WGS sequence"/>
</dbReference>
<dbReference type="PANTHER" id="PTHR12274:SF3">
    <property type="entry name" value="PROGRANULIN"/>
    <property type="match status" value="1"/>
</dbReference>
<feature type="domain" description="Granulins" evidence="6">
    <location>
        <begin position="1014"/>
        <end position="1027"/>
    </location>
</feature>
<dbReference type="InterPro" id="IPR037277">
    <property type="entry name" value="Granulin_sf"/>
</dbReference>
<dbReference type="STRING" id="6573.A0A210QT25"/>
<evidence type="ECO:0000256" key="4">
    <source>
        <dbReference type="ARBA" id="ARBA00023157"/>
    </source>
</evidence>
<dbReference type="OrthoDB" id="5854875at2759"/>
<gene>
    <name evidence="7" type="ORF">KP79_PYT19727</name>
</gene>
<feature type="domain" description="Granulins" evidence="6">
    <location>
        <begin position="1102"/>
        <end position="1115"/>
    </location>
</feature>
<comment type="caution">
    <text evidence="7">The sequence shown here is derived from an EMBL/GenBank/DDBJ whole genome shotgun (WGS) entry which is preliminary data.</text>
</comment>
<reference evidence="7 8" key="1">
    <citation type="journal article" date="2017" name="Nat. Ecol. Evol.">
        <title>Scallop genome provides insights into evolution of bilaterian karyotype and development.</title>
        <authorList>
            <person name="Wang S."/>
            <person name="Zhang J."/>
            <person name="Jiao W."/>
            <person name="Li J."/>
            <person name="Xun X."/>
            <person name="Sun Y."/>
            <person name="Guo X."/>
            <person name="Huan P."/>
            <person name="Dong B."/>
            <person name="Zhang L."/>
            <person name="Hu X."/>
            <person name="Sun X."/>
            <person name="Wang J."/>
            <person name="Zhao C."/>
            <person name="Wang Y."/>
            <person name="Wang D."/>
            <person name="Huang X."/>
            <person name="Wang R."/>
            <person name="Lv J."/>
            <person name="Li Y."/>
            <person name="Zhang Z."/>
            <person name="Liu B."/>
            <person name="Lu W."/>
            <person name="Hui Y."/>
            <person name="Liang J."/>
            <person name="Zhou Z."/>
            <person name="Hou R."/>
            <person name="Li X."/>
            <person name="Liu Y."/>
            <person name="Li H."/>
            <person name="Ning X."/>
            <person name="Lin Y."/>
            <person name="Zhao L."/>
            <person name="Xing Q."/>
            <person name="Dou J."/>
            <person name="Li Y."/>
            <person name="Mao J."/>
            <person name="Guo H."/>
            <person name="Dou H."/>
            <person name="Li T."/>
            <person name="Mu C."/>
            <person name="Jiang W."/>
            <person name="Fu Q."/>
            <person name="Fu X."/>
            <person name="Miao Y."/>
            <person name="Liu J."/>
            <person name="Yu Q."/>
            <person name="Li R."/>
            <person name="Liao H."/>
            <person name="Li X."/>
            <person name="Kong Y."/>
            <person name="Jiang Z."/>
            <person name="Chourrout D."/>
            <person name="Li R."/>
            <person name="Bao Z."/>
        </authorList>
    </citation>
    <scope>NUCLEOTIDE SEQUENCE [LARGE SCALE GENOMIC DNA]</scope>
    <source>
        <strain evidence="7 8">PY_sf001</strain>
    </source>
</reference>
<feature type="domain" description="Granulins" evidence="6">
    <location>
        <begin position="655"/>
        <end position="668"/>
    </location>
</feature>
<dbReference type="InterPro" id="IPR000118">
    <property type="entry name" value="Granulin"/>
</dbReference>
<evidence type="ECO:0000313" key="7">
    <source>
        <dbReference type="EMBL" id="OWF51884.1"/>
    </source>
</evidence>
<feature type="domain" description="Granulins" evidence="6">
    <location>
        <begin position="935"/>
        <end position="948"/>
    </location>
</feature>
<evidence type="ECO:0000313" key="8">
    <source>
        <dbReference type="Proteomes" id="UP000242188"/>
    </source>
</evidence>
<keyword evidence="8" id="KW-1185">Reference proteome</keyword>
<feature type="domain" description="Granulins" evidence="6">
    <location>
        <begin position="497"/>
        <end position="510"/>
    </location>
</feature>
<keyword evidence="4" id="KW-1015">Disulfide bond</keyword>
<dbReference type="Gene3D" id="2.10.25.160">
    <property type="entry name" value="Granulin"/>
    <property type="match status" value="14"/>
</dbReference>
<feature type="domain" description="Granulins" evidence="6">
    <location>
        <begin position="249"/>
        <end position="262"/>
    </location>
</feature>
<organism evidence="7 8">
    <name type="scientific">Mizuhopecten yessoensis</name>
    <name type="common">Japanese scallop</name>
    <name type="synonym">Patinopecten yessoensis</name>
    <dbReference type="NCBI Taxonomy" id="6573"/>
    <lineage>
        <taxon>Eukaryota</taxon>
        <taxon>Metazoa</taxon>
        <taxon>Spiralia</taxon>
        <taxon>Lophotrochozoa</taxon>
        <taxon>Mollusca</taxon>
        <taxon>Bivalvia</taxon>
        <taxon>Autobranchia</taxon>
        <taxon>Pteriomorphia</taxon>
        <taxon>Pectinida</taxon>
        <taxon>Pectinoidea</taxon>
        <taxon>Pectinidae</taxon>
        <taxon>Mizuhopecten</taxon>
    </lineage>
</organism>
<dbReference type="AlphaFoldDB" id="A0A210QT25"/>
<keyword evidence="5" id="KW-0812">Transmembrane</keyword>